<organism evidence="1 2">
    <name type="scientific">Ricinus communis</name>
    <name type="common">Castor bean</name>
    <dbReference type="NCBI Taxonomy" id="3988"/>
    <lineage>
        <taxon>Eukaryota</taxon>
        <taxon>Viridiplantae</taxon>
        <taxon>Streptophyta</taxon>
        <taxon>Embryophyta</taxon>
        <taxon>Tracheophyta</taxon>
        <taxon>Spermatophyta</taxon>
        <taxon>Magnoliopsida</taxon>
        <taxon>eudicotyledons</taxon>
        <taxon>Gunneridae</taxon>
        <taxon>Pentapetalae</taxon>
        <taxon>rosids</taxon>
        <taxon>fabids</taxon>
        <taxon>Malpighiales</taxon>
        <taxon>Euphorbiaceae</taxon>
        <taxon>Acalyphoideae</taxon>
        <taxon>Acalypheae</taxon>
        <taxon>Ricinus</taxon>
    </lineage>
</organism>
<gene>
    <name evidence="1" type="ORF">RCOM_1691840</name>
</gene>
<sequence>MDRHKLSGLLDRLYTYQAERQQMEECGSRGSYMGKTMELRWLKFITVKVVVKGETNRGSN</sequence>
<evidence type="ECO:0000313" key="2">
    <source>
        <dbReference type="Proteomes" id="UP000008311"/>
    </source>
</evidence>
<name>B9RCR8_RICCO</name>
<protein>
    <submittedName>
        <fullName evidence="1">Uncharacterized protein</fullName>
    </submittedName>
</protein>
<dbReference type="EMBL" id="EQ973774">
    <property type="protein sequence ID" value="EEF51339.1"/>
    <property type="molecule type" value="Genomic_DNA"/>
</dbReference>
<dbReference type="AlphaFoldDB" id="B9RCR8"/>
<accession>B9RCR8</accession>
<dbReference type="Proteomes" id="UP000008311">
    <property type="component" value="Unassembled WGS sequence"/>
</dbReference>
<reference evidence="2" key="1">
    <citation type="journal article" date="2010" name="Nat. Biotechnol.">
        <title>Draft genome sequence of the oilseed species Ricinus communis.</title>
        <authorList>
            <person name="Chan A.P."/>
            <person name="Crabtree J."/>
            <person name="Zhao Q."/>
            <person name="Lorenzi H."/>
            <person name="Orvis J."/>
            <person name="Puiu D."/>
            <person name="Melake-Berhan A."/>
            <person name="Jones K.M."/>
            <person name="Redman J."/>
            <person name="Chen G."/>
            <person name="Cahoon E.B."/>
            <person name="Gedil M."/>
            <person name="Stanke M."/>
            <person name="Haas B.J."/>
            <person name="Wortman J.R."/>
            <person name="Fraser-Liggett C.M."/>
            <person name="Ravel J."/>
            <person name="Rabinowicz P.D."/>
        </authorList>
    </citation>
    <scope>NUCLEOTIDE SEQUENCE [LARGE SCALE GENOMIC DNA]</scope>
    <source>
        <strain evidence="2">cv. Hale</strain>
    </source>
</reference>
<keyword evidence="2" id="KW-1185">Reference proteome</keyword>
<proteinExistence type="predicted"/>
<dbReference type="InParanoid" id="B9RCR8"/>
<evidence type="ECO:0000313" key="1">
    <source>
        <dbReference type="EMBL" id="EEF51339.1"/>
    </source>
</evidence>